<dbReference type="EMBL" id="QFOD01000003">
    <property type="protein sequence ID" value="PZP35180.1"/>
    <property type="molecule type" value="Genomic_DNA"/>
</dbReference>
<dbReference type="InterPro" id="IPR023302">
    <property type="entry name" value="Pept_S9A_N"/>
</dbReference>
<evidence type="ECO:0000256" key="9">
    <source>
        <dbReference type="SAM" id="SignalP"/>
    </source>
</evidence>
<evidence type="ECO:0000259" key="10">
    <source>
        <dbReference type="Pfam" id="PF00326"/>
    </source>
</evidence>
<feature type="domain" description="Peptidase S9 prolyl oligopeptidase catalytic" evidence="10">
    <location>
        <begin position="430"/>
        <end position="641"/>
    </location>
</feature>
<reference evidence="12 13" key="1">
    <citation type="submission" date="2017-08" db="EMBL/GenBank/DDBJ databases">
        <title>Infants hospitalized years apart are colonized by the same room-sourced microbial strains.</title>
        <authorList>
            <person name="Brooks B."/>
            <person name="Olm M.R."/>
            <person name="Firek B.A."/>
            <person name="Baker R."/>
            <person name="Thomas B.C."/>
            <person name="Morowitz M.J."/>
            <person name="Banfield J.F."/>
        </authorList>
    </citation>
    <scope>NUCLEOTIDE SEQUENCE [LARGE SCALE GENOMIC DNA]</scope>
    <source>
        <strain evidence="12">S2_012_000_R2_81</strain>
    </source>
</reference>
<proteinExistence type="inferred from homology"/>
<evidence type="ECO:0000256" key="4">
    <source>
        <dbReference type="ARBA" id="ARBA00022825"/>
    </source>
</evidence>
<evidence type="ECO:0000256" key="1">
    <source>
        <dbReference type="ARBA" id="ARBA00005228"/>
    </source>
</evidence>
<dbReference type="PANTHER" id="PTHR42776">
    <property type="entry name" value="SERINE PEPTIDASE S9 FAMILY MEMBER"/>
    <property type="match status" value="1"/>
</dbReference>
<dbReference type="InterPro" id="IPR029058">
    <property type="entry name" value="AB_hydrolase_fold"/>
</dbReference>
<dbReference type="Proteomes" id="UP000249633">
    <property type="component" value="Unassembled WGS sequence"/>
</dbReference>
<dbReference type="Pfam" id="PF00326">
    <property type="entry name" value="Peptidase_S9"/>
    <property type="match status" value="1"/>
</dbReference>
<comment type="caution">
    <text evidence="12">The sequence shown here is derived from an EMBL/GenBank/DDBJ whole genome shotgun (WGS) entry which is preliminary data.</text>
</comment>
<evidence type="ECO:0000256" key="2">
    <source>
        <dbReference type="ARBA" id="ARBA00022670"/>
    </source>
</evidence>
<comment type="function">
    <text evidence="8">This enzyme catalyzes the hydrolysis of the N-terminal peptide bond of an N-acetylated peptide to generate an N-acetylated amino acid and a peptide with a free N-terminus. It preferentially cleaves off Ac-Ala, Ac-Met and Ac-Ser. Also, involved in the degradation of oxidized and glycated proteins.</text>
</comment>
<evidence type="ECO:0000256" key="8">
    <source>
        <dbReference type="ARBA" id="ARBA00045885"/>
    </source>
</evidence>
<keyword evidence="2" id="KW-0645">Protease</keyword>
<accession>A0A2W5E2C2</accession>
<dbReference type="InterPro" id="IPR011042">
    <property type="entry name" value="6-blade_b-propeller_TolB-like"/>
</dbReference>
<name>A0A2W5E2C2_9BURK</name>
<dbReference type="InterPro" id="IPR002471">
    <property type="entry name" value="Pept_S9_AS"/>
</dbReference>
<feature type="signal peptide" evidence="9">
    <location>
        <begin position="1"/>
        <end position="23"/>
    </location>
</feature>
<gene>
    <name evidence="12" type="ORF">DI603_04720</name>
</gene>
<comment type="similarity">
    <text evidence="1">Belongs to the peptidase S9A family.</text>
</comment>
<dbReference type="PRINTS" id="PR00862">
    <property type="entry name" value="PROLIGOPTASE"/>
</dbReference>
<dbReference type="AlphaFoldDB" id="A0A2W5E2C2"/>
<dbReference type="Gene3D" id="3.40.50.1820">
    <property type="entry name" value="alpha/beta hydrolase"/>
    <property type="match status" value="1"/>
</dbReference>
<dbReference type="Gene3D" id="2.120.10.30">
    <property type="entry name" value="TolB, C-terminal domain"/>
    <property type="match status" value="2"/>
</dbReference>
<keyword evidence="5" id="KW-0007">Acetylation</keyword>
<dbReference type="InterPro" id="IPR001375">
    <property type="entry name" value="Peptidase_S9_cat"/>
</dbReference>
<sequence length="644" mass="70709">MNRPLLPLVAALALLGTSPALLAAAPAPAAVAAPAKAAKRYTIEQFMATTSVGGASFSADESRLLFHSNASGIFNVYAVAVSGGKPVQLTDSKTDSCYSVSFFPQDDRFLYTRDQGGNELNHLYVRELDGRERDLTPGDKPEHKLKAMFVGWTPDGTAFHVATNERDARFFDLYRYDAKTYARTLVYKNEKGWQSLEISRDGRWLAMAKRNTTADSDVYLTDLHSGEVRHLTPHQGVASYSAEDFSPDSRSLLMTTNDGGEFTRLVAYDIASGQTREVERADWDIAYSEYSKDGRYRVTGVNQDASIALRLYRDGQAVPLPRLPGGEVRGVRFSASGKRMAFYVNGDRSPSNLFVADVGSAAAPRQLTQSLSKDIDPAELVEARIVRFKSFDGLEIPSVLLMPRDASPTHKVPAVVWVHGGPGGQTMRGYSAGMQYLANHGYAVLGINNRGSSGYGKSFFTADDGKHGREPLWDCIEAKTYLAGTGLVDPERVGILGGSYGGYMVLAAMAFRPEAFKAGVDIFGVSNWIRTLESIPPYWEAQRQALYQEIGDPVKDRERLMATSPLFHAGEIRKPLMVVQGANDPRVIKAESDDIVAAVKKNGVPVDYVVFDDEGHGFSKKKNQIEANRRMLEFLDQHLKGTAR</sequence>
<keyword evidence="4" id="KW-0720">Serine protease</keyword>
<dbReference type="PROSITE" id="PS00708">
    <property type="entry name" value="PRO_ENDOPEP_SER"/>
    <property type="match status" value="1"/>
</dbReference>
<evidence type="ECO:0000256" key="5">
    <source>
        <dbReference type="ARBA" id="ARBA00022990"/>
    </source>
</evidence>
<feature type="domain" description="Peptidase S9A N-terminal" evidence="11">
    <location>
        <begin position="99"/>
        <end position="276"/>
    </location>
</feature>
<evidence type="ECO:0000259" key="11">
    <source>
        <dbReference type="Pfam" id="PF02897"/>
    </source>
</evidence>
<dbReference type="InterPro" id="IPR002470">
    <property type="entry name" value="Peptidase_S9A"/>
</dbReference>
<evidence type="ECO:0000256" key="3">
    <source>
        <dbReference type="ARBA" id="ARBA00022801"/>
    </source>
</evidence>
<dbReference type="GO" id="GO:0004252">
    <property type="term" value="F:serine-type endopeptidase activity"/>
    <property type="evidence" value="ECO:0007669"/>
    <property type="project" value="InterPro"/>
</dbReference>
<feature type="chain" id="PRO_5016056102" description="Acyl-peptide hydrolase" evidence="9">
    <location>
        <begin position="24"/>
        <end position="644"/>
    </location>
</feature>
<evidence type="ECO:0000256" key="6">
    <source>
        <dbReference type="ARBA" id="ARBA00032284"/>
    </source>
</evidence>
<evidence type="ECO:0000313" key="12">
    <source>
        <dbReference type="EMBL" id="PZP35180.1"/>
    </source>
</evidence>
<evidence type="ECO:0000313" key="13">
    <source>
        <dbReference type="Proteomes" id="UP000249633"/>
    </source>
</evidence>
<dbReference type="PANTHER" id="PTHR42776:SF27">
    <property type="entry name" value="DIPEPTIDYL PEPTIDASE FAMILY MEMBER 6"/>
    <property type="match status" value="1"/>
</dbReference>
<organism evidence="12 13">
    <name type="scientific">Roseateles depolymerans</name>
    <dbReference type="NCBI Taxonomy" id="76731"/>
    <lineage>
        <taxon>Bacteria</taxon>
        <taxon>Pseudomonadati</taxon>
        <taxon>Pseudomonadota</taxon>
        <taxon>Betaproteobacteria</taxon>
        <taxon>Burkholderiales</taxon>
        <taxon>Sphaerotilaceae</taxon>
        <taxon>Roseateles</taxon>
    </lineage>
</organism>
<dbReference type="GO" id="GO:0006508">
    <property type="term" value="P:proteolysis"/>
    <property type="evidence" value="ECO:0007669"/>
    <property type="project" value="UniProtKB-KW"/>
</dbReference>
<keyword evidence="9" id="KW-0732">Signal</keyword>
<protein>
    <recommendedName>
        <fullName evidence="7">Acyl-peptide hydrolase</fullName>
    </recommendedName>
    <alternativeName>
        <fullName evidence="6">Acylaminoacyl-peptidase</fullName>
    </alternativeName>
</protein>
<keyword evidence="3" id="KW-0378">Hydrolase</keyword>
<dbReference type="SUPFAM" id="SSF53474">
    <property type="entry name" value="alpha/beta-Hydrolases"/>
    <property type="match status" value="1"/>
</dbReference>
<dbReference type="SUPFAM" id="SSF82171">
    <property type="entry name" value="DPP6 N-terminal domain-like"/>
    <property type="match status" value="1"/>
</dbReference>
<dbReference type="Pfam" id="PF02897">
    <property type="entry name" value="Peptidase_S9_N"/>
    <property type="match status" value="1"/>
</dbReference>
<evidence type="ECO:0000256" key="7">
    <source>
        <dbReference type="ARBA" id="ARBA00032596"/>
    </source>
</evidence>